<evidence type="ECO:0000313" key="3">
    <source>
        <dbReference type="Proteomes" id="UP000735302"/>
    </source>
</evidence>
<feature type="compositionally biased region" description="Acidic residues" evidence="1">
    <location>
        <begin position="52"/>
        <end position="77"/>
    </location>
</feature>
<dbReference type="Proteomes" id="UP000735302">
    <property type="component" value="Unassembled WGS sequence"/>
</dbReference>
<keyword evidence="3" id="KW-1185">Reference proteome</keyword>
<feature type="region of interest" description="Disordered" evidence="1">
    <location>
        <begin position="52"/>
        <end position="78"/>
    </location>
</feature>
<name>A0AAV4CEV9_9GAST</name>
<accession>A0AAV4CEV9</accession>
<reference evidence="2 3" key="1">
    <citation type="journal article" date="2021" name="Elife">
        <title>Chloroplast acquisition without the gene transfer in kleptoplastic sea slugs, Plakobranchus ocellatus.</title>
        <authorList>
            <person name="Maeda T."/>
            <person name="Takahashi S."/>
            <person name="Yoshida T."/>
            <person name="Shimamura S."/>
            <person name="Takaki Y."/>
            <person name="Nagai Y."/>
            <person name="Toyoda A."/>
            <person name="Suzuki Y."/>
            <person name="Arimoto A."/>
            <person name="Ishii H."/>
            <person name="Satoh N."/>
            <person name="Nishiyama T."/>
            <person name="Hasebe M."/>
            <person name="Maruyama T."/>
            <person name="Minagawa J."/>
            <person name="Obokata J."/>
            <person name="Shigenobu S."/>
        </authorList>
    </citation>
    <scope>NUCLEOTIDE SEQUENCE [LARGE SCALE GENOMIC DNA]</scope>
</reference>
<organism evidence="2 3">
    <name type="scientific">Plakobranchus ocellatus</name>
    <dbReference type="NCBI Taxonomy" id="259542"/>
    <lineage>
        <taxon>Eukaryota</taxon>
        <taxon>Metazoa</taxon>
        <taxon>Spiralia</taxon>
        <taxon>Lophotrochozoa</taxon>
        <taxon>Mollusca</taxon>
        <taxon>Gastropoda</taxon>
        <taxon>Heterobranchia</taxon>
        <taxon>Euthyneura</taxon>
        <taxon>Panpulmonata</taxon>
        <taxon>Sacoglossa</taxon>
        <taxon>Placobranchoidea</taxon>
        <taxon>Plakobranchidae</taxon>
        <taxon>Plakobranchus</taxon>
    </lineage>
</organism>
<comment type="caution">
    <text evidence="2">The sequence shown here is derived from an EMBL/GenBank/DDBJ whole genome shotgun (WGS) entry which is preliminary data.</text>
</comment>
<protein>
    <submittedName>
        <fullName evidence="2">Uncharacterized protein</fullName>
    </submittedName>
</protein>
<evidence type="ECO:0000313" key="2">
    <source>
        <dbReference type="EMBL" id="GFO29279.1"/>
    </source>
</evidence>
<gene>
    <name evidence="2" type="ORF">PoB_005578400</name>
</gene>
<sequence>MLLRTFVTSPSSKTSTEEDSWLAIKQRTGKLHWCQMICRSVHIHLRGRPCVMDEEEEEEEEEVEENEEEEEKVEEEIGVAIEAAEAEARREEREE</sequence>
<dbReference type="EMBL" id="BLXT01006136">
    <property type="protein sequence ID" value="GFO29279.1"/>
    <property type="molecule type" value="Genomic_DNA"/>
</dbReference>
<dbReference type="AlphaFoldDB" id="A0AAV4CEV9"/>
<evidence type="ECO:0000256" key="1">
    <source>
        <dbReference type="SAM" id="MobiDB-lite"/>
    </source>
</evidence>
<proteinExistence type="predicted"/>